<evidence type="ECO:0000313" key="9">
    <source>
        <dbReference type="EMBL" id="MFD2739465.1"/>
    </source>
</evidence>
<dbReference type="Pfam" id="PF13442">
    <property type="entry name" value="Cytochrome_CBB3"/>
    <property type="match status" value="1"/>
</dbReference>
<dbReference type="Gene3D" id="1.10.760.10">
    <property type="entry name" value="Cytochrome c-like domain"/>
    <property type="match status" value="3"/>
</dbReference>
<evidence type="ECO:0000256" key="1">
    <source>
        <dbReference type="ARBA" id="ARBA00022448"/>
    </source>
</evidence>
<dbReference type="EMBL" id="JBHUMP010000005">
    <property type="protein sequence ID" value="MFD2739465.1"/>
    <property type="molecule type" value="Genomic_DNA"/>
</dbReference>
<evidence type="ECO:0000256" key="2">
    <source>
        <dbReference type="ARBA" id="ARBA00022617"/>
    </source>
</evidence>
<accession>A0ABW5U110</accession>
<dbReference type="RefSeq" id="WP_386373115.1">
    <property type="nucleotide sequence ID" value="NZ_JBHUMP010000005.1"/>
</dbReference>
<proteinExistence type="predicted"/>
<sequence>MRKVLLTLLVLGTLAGLGAVTVLGLGLYNVSARAGHLPGVSWVMHSAYRNAIRLRAPAPEEVPPLDDPDLVALGARHYDSACAFCHASPGNTRSATALSMEPPPPHIETAVRQWQPEHMFQIIYEGVKMTGMPHWPAARKDEVWAIVAYLDQLPEHSANKAQERVATPPEPDDPQIAYCAACHGSDGNPRNAHVPRLDILSQTYMAQTLLDYRDGRRGSGFMAHATAQVSESDLARLATYFARIPPSRTTPPDLPPGTPEASDPGAELATRGSDDVPSCQACHGPDRRRDRQHFPPLAGQSRLFLEAQLRLWRDGARGGGTRAELMAKAAASLNEQEIEALARYYSALQPPERNSEDGD</sequence>
<keyword evidence="10" id="KW-1185">Reference proteome</keyword>
<dbReference type="PROSITE" id="PS51007">
    <property type="entry name" value="CYTC"/>
    <property type="match status" value="3"/>
</dbReference>
<feature type="domain" description="Cytochrome c" evidence="8">
    <location>
        <begin position="69"/>
        <end position="154"/>
    </location>
</feature>
<keyword evidence="2 6" id="KW-0349">Heme</keyword>
<feature type="compositionally biased region" description="Pro residues" evidence="7">
    <location>
        <begin position="248"/>
        <end position="258"/>
    </location>
</feature>
<keyword evidence="3 6" id="KW-0479">Metal-binding</keyword>
<dbReference type="Proteomes" id="UP001597474">
    <property type="component" value="Unassembled WGS sequence"/>
</dbReference>
<name>A0ABW5U110_9RHOB</name>
<dbReference type="Pfam" id="PF00034">
    <property type="entry name" value="Cytochrom_C"/>
    <property type="match status" value="1"/>
</dbReference>
<keyword evidence="1" id="KW-0813">Transport</keyword>
<dbReference type="PANTHER" id="PTHR33751:SF9">
    <property type="entry name" value="CYTOCHROME C4"/>
    <property type="match status" value="1"/>
</dbReference>
<feature type="domain" description="Cytochrome c" evidence="8">
    <location>
        <begin position="260"/>
        <end position="349"/>
    </location>
</feature>
<dbReference type="InterPro" id="IPR036909">
    <property type="entry name" value="Cyt_c-like_dom_sf"/>
</dbReference>
<dbReference type="InterPro" id="IPR009056">
    <property type="entry name" value="Cyt_c-like_dom"/>
</dbReference>
<protein>
    <submittedName>
        <fullName evidence="9">C-type cytochrome</fullName>
    </submittedName>
</protein>
<organism evidence="9 10">
    <name type="scientific">Sulfitobacter aestuarii</name>
    <dbReference type="NCBI Taxonomy" id="2161676"/>
    <lineage>
        <taxon>Bacteria</taxon>
        <taxon>Pseudomonadati</taxon>
        <taxon>Pseudomonadota</taxon>
        <taxon>Alphaproteobacteria</taxon>
        <taxon>Rhodobacterales</taxon>
        <taxon>Roseobacteraceae</taxon>
        <taxon>Sulfitobacter</taxon>
    </lineage>
</organism>
<keyword evidence="5 6" id="KW-0408">Iron</keyword>
<dbReference type="SUPFAM" id="SSF46626">
    <property type="entry name" value="Cytochrome c"/>
    <property type="match status" value="3"/>
</dbReference>
<gene>
    <name evidence="9" type="ORF">ACFSUD_07800</name>
</gene>
<evidence type="ECO:0000256" key="7">
    <source>
        <dbReference type="SAM" id="MobiDB-lite"/>
    </source>
</evidence>
<evidence type="ECO:0000256" key="5">
    <source>
        <dbReference type="ARBA" id="ARBA00023004"/>
    </source>
</evidence>
<evidence type="ECO:0000313" key="10">
    <source>
        <dbReference type="Proteomes" id="UP001597474"/>
    </source>
</evidence>
<reference evidence="10" key="1">
    <citation type="journal article" date="2019" name="Int. J. Syst. Evol. Microbiol.">
        <title>The Global Catalogue of Microorganisms (GCM) 10K type strain sequencing project: providing services to taxonomists for standard genome sequencing and annotation.</title>
        <authorList>
            <consortium name="The Broad Institute Genomics Platform"/>
            <consortium name="The Broad Institute Genome Sequencing Center for Infectious Disease"/>
            <person name="Wu L."/>
            <person name="Ma J."/>
        </authorList>
    </citation>
    <scope>NUCLEOTIDE SEQUENCE [LARGE SCALE GENOMIC DNA]</scope>
    <source>
        <strain evidence="10">TISTR 2562</strain>
    </source>
</reference>
<feature type="compositionally biased region" description="Basic and acidic residues" evidence="7">
    <location>
        <begin position="284"/>
        <end position="293"/>
    </location>
</feature>
<comment type="caution">
    <text evidence="9">The sequence shown here is derived from an EMBL/GenBank/DDBJ whole genome shotgun (WGS) entry which is preliminary data.</text>
</comment>
<keyword evidence="4" id="KW-0249">Electron transport</keyword>
<dbReference type="InterPro" id="IPR050597">
    <property type="entry name" value="Cytochrome_c_Oxidase_Subunit"/>
</dbReference>
<dbReference type="PANTHER" id="PTHR33751">
    <property type="entry name" value="CBB3-TYPE CYTOCHROME C OXIDASE SUBUNIT FIXP"/>
    <property type="match status" value="1"/>
</dbReference>
<evidence type="ECO:0000256" key="4">
    <source>
        <dbReference type="ARBA" id="ARBA00022982"/>
    </source>
</evidence>
<feature type="region of interest" description="Disordered" evidence="7">
    <location>
        <begin position="244"/>
        <end position="295"/>
    </location>
</feature>
<evidence type="ECO:0000256" key="6">
    <source>
        <dbReference type="PROSITE-ProRule" id="PRU00433"/>
    </source>
</evidence>
<evidence type="ECO:0000256" key="3">
    <source>
        <dbReference type="ARBA" id="ARBA00022723"/>
    </source>
</evidence>
<feature type="domain" description="Cytochrome c" evidence="8">
    <location>
        <begin position="157"/>
        <end position="245"/>
    </location>
</feature>
<evidence type="ECO:0000259" key="8">
    <source>
        <dbReference type="PROSITE" id="PS51007"/>
    </source>
</evidence>